<keyword evidence="4" id="KW-0456">Lyase</keyword>
<organism evidence="9 10">
    <name type="scientific">Parageobacillus thermoglucosidasius</name>
    <name type="common">Geobacillus thermoglucosidasius</name>
    <dbReference type="NCBI Taxonomy" id="1426"/>
    <lineage>
        <taxon>Bacteria</taxon>
        <taxon>Bacillati</taxon>
        <taxon>Bacillota</taxon>
        <taxon>Bacilli</taxon>
        <taxon>Bacillales</taxon>
        <taxon>Anoxybacillaceae</taxon>
        <taxon>Parageobacillus</taxon>
    </lineage>
</organism>
<reference evidence="9" key="1">
    <citation type="submission" date="2020-10" db="EMBL/GenBank/DDBJ databases">
        <authorList>
            <person name="Delgado J.A."/>
            <person name="Gonzalez J.M."/>
        </authorList>
    </citation>
    <scope>NUCLEOTIDE SEQUENCE</scope>
    <source>
        <strain evidence="9">23.6</strain>
    </source>
</reference>
<dbReference type="PRINTS" id="PR01181">
    <property type="entry name" value="DAPDCRBXLASE"/>
</dbReference>
<feature type="domain" description="Orn/DAP/Arg decarboxylase 2 N-terminal" evidence="8">
    <location>
        <begin position="21"/>
        <end position="269"/>
    </location>
</feature>
<dbReference type="Proteomes" id="UP001058458">
    <property type="component" value="Chromosome"/>
</dbReference>
<keyword evidence="3 5" id="KW-0663">Pyridoxal phosphate</keyword>
<dbReference type="PANTHER" id="PTHR43727:SF2">
    <property type="entry name" value="GROUP IV DECARBOXYLASE"/>
    <property type="match status" value="1"/>
</dbReference>
<proteinExistence type="inferred from homology"/>
<feature type="modified residue" description="N6-(pyridoxal phosphate)lysine" evidence="5">
    <location>
        <position position="43"/>
    </location>
</feature>
<accession>A0AB38R3D8</accession>
<dbReference type="GO" id="GO:0009089">
    <property type="term" value="P:lysine biosynthetic process via diaminopimelate"/>
    <property type="evidence" value="ECO:0007669"/>
    <property type="project" value="InterPro"/>
</dbReference>
<evidence type="ECO:0000313" key="9">
    <source>
        <dbReference type="EMBL" id="UOE78093.1"/>
    </source>
</evidence>
<comment type="similarity">
    <text evidence="6">Belongs to the Orn/Lys/Arg decarboxylase class-II family.</text>
</comment>
<evidence type="ECO:0000313" key="10">
    <source>
        <dbReference type="Proteomes" id="UP001058458"/>
    </source>
</evidence>
<keyword evidence="2" id="KW-0210">Decarboxylase</keyword>
<dbReference type="Pfam" id="PF02784">
    <property type="entry name" value="Orn_Arg_deC_N"/>
    <property type="match status" value="1"/>
</dbReference>
<dbReference type="SUPFAM" id="SSF50621">
    <property type="entry name" value="Alanine racemase C-terminal domain-like"/>
    <property type="match status" value="1"/>
</dbReference>
<comment type="cofactor">
    <cofactor evidence="1 5">
        <name>pyridoxal 5'-phosphate</name>
        <dbReference type="ChEBI" id="CHEBI:597326"/>
    </cofactor>
</comment>
<dbReference type="GO" id="GO:0008836">
    <property type="term" value="F:diaminopimelate decarboxylase activity"/>
    <property type="evidence" value="ECO:0007669"/>
    <property type="project" value="InterPro"/>
</dbReference>
<evidence type="ECO:0000256" key="4">
    <source>
        <dbReference type="ARBA" id="ARBA00023239"/>
    </source>
</evidence>
<dbReference type="InterPro" id="IPR000183">
    <property type="entry name" value="Orn/DAP/Arg_de-COase"/>
</dbReference>
<dbReference type="Gene3D" id="2.40.37.10">
    <property type="entry name" value="Lyase, Ornithine Decarboxylase, Chain A, domain 1"/>
    <property type="match status" value="1"/>
</dbReference>
<dbReference type="Pfam" id="PF00278">
    <property type="entry name" value="Orn_DAP_Arg_deC"/>
    <property type="match status" value="1"/>
</dbReference>
<dbReference type="InterPro" id="IPR002986">
    <property type="entry name" value="DAP_deCOOHase_LysA"/>
</dbReference>
<evidence type="ECO:0000256" key="2">
    <source>
        <dbReference type="ARBA" id="ARBA00022793"/>
    </source>
</evidence>
<dbReference type="SUPFAM" id="SSF51419">
    <property type="entry name" value="PLP-binding barrel"/>
    <property type="match status" value="1"/>
</dbReference>
<name>A0AB38R3D8_PARTM</name>
<evidence type="ECO:0000256" key="6">
    <source>
        <dbReference type="RuleBase" id="RU003737"/>
    </source>
</evidence>
<dbReference type="FunFam" id="3.20.20.10:FF:000003">
    <property type="entry name" value="Diaminopimelate decarboxylase"/>
    <property type="match status" value="1"/>
</dbReference>
<evidence type="ECO:0000256" key="3">
    <source>
        <dbReference type="ARBA" id="ARBA00022898"/>
    </source>
</evidence>
<dbReference type="InterPro" id="IPR029066">
    <property type="entry name" value="PLP-binding_barrel"/>
</dbReference>
<protein>
    <submittedName>
        <fullName evidence="9">Type III PLP-dependent enzyme</fullName>
    </submittedName>
</protein>
<dbReference type="CDD" id="cd06839">
    <property type="entry name" value="PLPDE_III_Btrk_like"/>
    <property type="match status" value="1"/>
</dbReference>
<gene>
    <name evidence="9" type="ORF">IMI45_06945</name>
</gene>
<dbReference type="InterPro" id="IPR022644">
    <property type="entry name" value="De-COase2_N"/>
</dbReference>
<evidence type="ECO:0000259" key="8">
    <source>
        <dbReference type="Pfam" id="PF02784"/>
    </source>
</evidence>
<dbReference type="PRINTS" id="PR01179">
    <property type="entry name" value="ODADCRBXLASE"/>
</dbReference>
<evidence type="ECO:0000256" key="1">
    <source>
        <dbReference type="ARBA" id="ARBA00001933"/>
    </source>
</evidence>
<evidence type="ECO:0000256" key="5">
    <source>
        <dbReference type="PIRSR" id="PIRSR600183-50"/>
    </source>
</evidence>
<evidence type="ECO:0000259" key="7">
    <source>
        <dbReference type="Pfam" id="PF00278"/>
    </source>
</evidence>
<dbReference type="Gene3D" id="3.20.20.10">
    <property type="entry name" value="Alanine racemase"/>
    <property type="match status" value="1"/>
</dbReference>
<feature type="domain" description="Orn/DAP/Arg decarboxylase 2 C-terminal" evidence="7">
    <location>
        <begin position="14"/>
        <end position="365"/>
    </location>
</feature>
<feature type="active site" description="Proton donor" evidence="5">
    <location>
        <position position="338"/>
    </location>
</feature>
<sequence>MVLEVVKKYGTPVYIYDGNIIMDKFKTIRNSLPDYIDIYYSLKANPNISITRLLSELGAKAEVCSLTELITALRAGVENKNIIFLGPGKSIGEIKESIEHDIFAIVCESLEEIEIVDKISNYKNKITNILIRVNPSFTVKGTKLTMGGKPRQFGIDEEIILNNRTLFRNFKNINILGFHAYMGTRILSESTICENTRKILDLSKRLSEQLDIDLKVVDIGGGLGVPYFDKEKSLDIYFLGQEMTKILEQFHLEYPNVQLIMELGRFLVAESGMLVSEILYKKKSMGKNFLVTNAGTNVHMAAAGLGSFIKRNFPITSIKLDDSKKIEKEVYNITGPLCTPNDTVGIDVELPILDVKDLIVILNSGAYGPTASPTNFLGHGFPAEVLVIGENMYLIREKDTPEDLISKQRLVNFNLKYTITE</sequence>
<dbReference type="InterPro" id="IPR022643">
    <property type="entry name" value="De-COase2_C"/>
</dbReference>
<dbReference type="AlphaFoldDB" id="A0AB38R3D8"/>
<dbReference type="PANTHER" id="PTHR43727">
    <property type="entry name" value="DIAMINOPIMELATE DECARBOXYLASE"/>
    <property type="match status" value="1"/>
</dbReference>
<dbReference type="InterPro" id="IPR009006">
    <property type="entry name" value="Ala_racemase/Decarboxylase_C"/>
</dbReference>
<dbReference type="EMBL" id="CP063414">
    <property type="protein sequence ID" value="UOE78093.1"/>
    <property type="molecule type" value="Genomic_DNA"/>
</dbReference>